<proteinExistence type="predicted"/>
<name>A0A850QFK1_9BURK</name>
<organism evidence="1 2">
    <name type="scientific">Undibacterium oligocarboniphilum</name>
    <dbReference type="NCBI Taxonomy" id="666702"/>
    <lineage>
        <taxon>Bacteria</taxon>
        <taxon>Pseudomonadati</taxon>
        <taxon>Pseudomonadota</taxon>
        <taxon>Betaproteobacteria</taxon>
        <taxon>Burkholderiales</taxon>
        <taxon>Oxalobacteraceae</taxon>
        <taxon>Undibacterium</taxon>
    </lineage>
</organism>
<evidence type="ECO:0000313" key="2">
    <source>
        <dbReference type="Proteomes" id="UP000588051"/>
    </source>
</evidence>
<dbReference type="InterPro" id="IPR041916">
    <property type="entry name" value="Anti_sigma_zinc_sf"/>
</dbReference>
<comment type="caution">
    <text evidence="1">The sequence shown here is derived from an EMBL/GenBank/DDBJ whole genome shotgun (WGS) entry which is preliminary data.</text>
</comment>
<sequence>MNFSDETLMAYADGELDEVTSAQIVAVLAKDAELAERVARHQALRADVFAAFAEVVDEPVPEALQRLLASAQAPSPVTQQAPVQAVSPLEAARAKRAQSSANMKDRLARWSWPEWGALTASLVVGVLAGNLDWKQAGQPSGEHGGLLAAANGHVTAQGKLAEALTRQLASAPIQGDPVAIGVSFRDKSGQYCRSFVVGASTAGVDDRMAGLACRSKDKDEWNIAVVAQQAAPAVGSYRTAAAELPSAVLQAIDERIAGQSLDAQAEQAAQARGWRP</sequence>
<dbReference type="RefSeq" id="WP_176803347.1">
    <property type="nucleotide sequence ID" value="NZ_JABXYJ010000004.1"/>
</dbReference>
<dbReference type="EMBL" id="JABXYJ010000004">
    <property type="protein sequence ID" value="NVO77969.1"/>
    <property type="molecule type" value="Genomic_DNA"/>
</dbReference>
<dbReference type="Proteomes" id="UP000588051">
    <property type="component" value="Unassembled WGS sequence"/>
</dbReference>
<reference evidence="1 2" key="1">
    <citation type="submission" date="2020-06" db="EMBL/GenBank/DDBJ databases">
        <authorList>
            <person name="Qiu C."/>
            <person name="Liu Z."/>
        </authorList>
    </citation>
    <scope>NUCLEOTIDE SEQUENCE [LARGE SCALE GENOMIC DNA]</scope>
    <source>
        <strain evidence="1 2">EM 1</strain>
    </source>
</reference>
<protein>
    <recommendedName>
        <fullName evidence="3">Anti-sigma factor</fullName>
    </recommendedName>
</protein>
<accession>A0A850QFK1</accession>
<keyword evidence="2" id="KW-1185">Reference proteome</keyword>
<evidence type="ECO:0008006" key="3">
    <source>
        <dbReference type="Google" id="ProtNLM"/>
    </source>
</evidence>
<gene>
    <name evidence="1" type="ORF">HV832_08990</name>
</gene>
<dbReference type="Gene3D" id="1.10.10.1320">
    <property type="entry name" value="Anti-sigma factor, zinc-finger domain"/>
    <property type="match status" value="1"/>
</dbReference>
<evidence type="ECO:0000313" key="1">
    <source>
        <dbReference type="EMBL" id="NVO77969.1"/>
    </source>
</evidence>
<dbReference type="AlphaFoldDB" id="A0A850QFK1"/>